<feature type="transmembrane region" description="Helical" evidence="1">
    <location>
        <begin position="14"/>
        <end position="31"/>
    </location>
</feature>
<protein>
    <submittedName>
        <fullName evidence="2">Uncharacterized protein</fullName>
    </submittedName>
</protein>
<dbReference type="AlphaFoldDB" id="A0A1B7KMS1"/>
<dbReference type="Proteomes" id="UP000078290">
    <property type="component" value="Unassembled WGS sequence"/>
</dbReference>
<keyword evidence="1" id="KW-0812">Transmembrane</keyword>
<evidence type="ECO:0000313" key="3">
    <source>
        <dbReference type="Proteomes" id="UP000078290"/>
    </source>
</evidence>
<sequence length="82" mass="9389">MANSSFTWNREDELAFLFLFLVVSFALFYIMKAYWIACGVAFANAELQGSGTRIFGWERKAEKKGFSNLSNGSTYRWESVPL</sequence>
<gene>
    <name evidence="2" type="ORF">A7K69_14890</name>
</gene>
<accession>A0A1B7KMS1</accession>
<organism evidence="2 3">
    <name type="scientific">Parageobacillus thermoglucosidasius</name>
    <name type="common">Geobacillus thermoglucosidasius</name>
    <dbReference type="NCBI Taxonomy" id="1426"/>
    <lineage>
        <taxon>Bacteria</taxon>
        <taxon>Bacillati</taxon>
        <taxon>Bacillota</taxon>
        <taxon>Bacilli</taxon>
        <taxon>Bacillales</taxon>
        <taxon>Anoxybacillaceae</taxon>
        <taxon>Parageobacillus</taxon>
    </lineage>
</organism>
<comment type="caution">
    <text evidence="2">The sequence shown here is derived from an EMBL/GenBank/DDBJ whole genome shotgun (WGS) entry which is preliminary data.</text>
</comment>
<evidence type="ECO:0000313" key="2">
    <source>
        <dbReference type="EMBL" id="OAT71366.1"/>
    </source>
</evidence>
<name>A0A1B7KMS1_PARTM</name>
<keyword evidence="1" id="KW-1133">Transmembrane helix</keyword>
<keyword evidence="1" id="KW-0472">Membrane</keyword>
<dbReference type="EMBL" id="LXMA01000043">
    <property type="protein sequence ID" value="OAT71366.1"/>
    <property type="molecule type" value="Genomic_DNA"/>
</dbReference>
<proteinExistence type="predicted"/>
<evidence type="ECO:0000256" key="1">
    <source>
        <dbReference type="SAM" id="Phobius"/>
    </source>
</evidence>
<reference evidence="3" key="1">
    <citation type="submission" date="2016-05" db="EMBL/GenBank/DDBJ databases">
        <authorList>
            <person name="Wang W."/>
            <person name="Zhu L."/>
        </authorList>
    </citation>
    <scope>NUCLEOTIDE SEQUENCE [LARGE SCALE GENOMIC DNA]</scope>
    <source>
        <strain evidence="3">W-2</strain>
    </source>
</reference>